<dbReference type="EC" id="7.1.1.2" evidence="3 17"/>
<evidence type="ECO:0000256" key="8">
    <source>
        <dbReference type="ARBA" id="ARBA00022792"/>
    </source>
</evidence>
<evidence type="ECO:0000259" key="19">
    <source>
        <dbReference type="Pfam" id="PF00662"/>
    </source>
</evidence>
<keyword evidence="11 17" id="KW-1133">Transmembrane helix</keyword>
<sequence length="584" mass="65362">MFISLYMFVFFILLVFSIVMFLLGLFFIEMKVIIMEWVLVNFNSTTISFTIILDWMSLVFMSVVCLVSFSVVLYSESYMSGDLYMNRFIILVSLFVLSMLLLILSPNLMGILVGWDSLGLISYCLIIYFQNSYSCRAGMLTALINRLGDAALIIGICWMMNYGCWHYLFYSSSCFSSYIMFFILLASFTSSAQIPFSSWLPAAMAAPTPVSALVHSSTLVTAGIYLVIRFSSGLNLHYGGEFLILSLLTMLMAGICALIEYDMSSIVALSTLSQLGLMMSSLLIGFSELCFFHLLSHALFKSLMFLCVGAYIHGGGSNQDIRLMGPIILSSPKVSSCFCISSFSLSAMPFLSGYYSSDLIMEFIAMGNLNLFIFGLFYLSSCLTVVYTFRMVFYSLIVGGAGNPLFFFSEEIEVSMWSMVILGGCSIIGGSGLCWLILGGSSFIMLPYIIKILPLMFMLLGFLVFFEYLGYLEWNVGNLGTASSNLIGSMWFLSSLGKWGGQSLLNQSYYLEYCLDSGWFEELVSRGKIFLFSYSSELYSLSYNSVKLFLVWTLVLGCLVAYFNCFSSLKLKHSIENTEMMCTY</sequence>
<dbReference type="GO" id="GO:0003954">
    <property type="term" value="F:NADH dehydrogenase activity"/>
    <property type="evidence" value="ECO:0007669"/>
    <property type="project" value="TreeGrafter"/>
</dbReference>
<dbReference type="GO" id="GO:0042773">
    <property type="term" value="P:ATP synthesis coupled electron transport"/>
    <property type="evidence" value="ECO:0007669"/>
    <property type="project" value="InterPro"/>
</dbReference>
<evidence type="ECO:0000256" key="5">
    <source>
        <dbReference type="ARBA" id="ARBA00022448"/>
    </source>
</evidence>
<evidence type="ECO:0000256" key="13">
    <source>
        <dbReference type="ARBA" id="ARBA00023075"/>
    </source>
</evidence>
<protein>
    <recommendedName>
        <fullName evidence="4 17">NADH-ubiquinone oxidoreductase chain 5</fullName>
        <ecNumber evidence="3 17">7.1.1.2</ecNumber>
    </recommendedName>
</protein>
<feature type="transmembrane region" description="Helical" evidence="17">
    <location>
        <begin position="360"/>
        <end position="379"/>
    </location>
</feature>
<keyword evidence="7 17" id="KW-0812">Transmembrane</keyword>
<keyword evidence="21" id="KW-0560">Oxidoreductase</keyword>
<dbReference type="PRINTS" id="PR01434">
    <property type="entry name" value="NADHDHGNASE5"/>
</dbReference>
<keyword evidence="9" id="KW-1278">Translocase</keyword>
<feature type="domain" description="NADH:quinone oxidoreductase/Mrp antiporter transmembrane" evidence="18">
    <location>
        <begin position="105"/>
        <end position="383"/>
    </location>
</feature>
<dbReference type="AlphaFoldDB" id="A0A077UP12"/>
<comment type="function">
    <text evidence="17">Core subunit of the mitochondrial membrane respiratory chain NADH dehydrogenase (Complex I) which catalyzes electron transfer from NADH through the respiratory chain, using ubiquinone as an electron acceptor. Essential for the catalytic activity and assembly of complex I.</text>
</comment>
<comment type="similarity">
    <text evidence="17">Belongs to the complex I subunit 5 family.</text>
</comment>
<dbReference type="InterPro" id="IPR003945">
    <property type="entry name" value="NU5C-like"/>
</dbReference>
<feature type="transmembrane region" description="Helical" evidence="17">
    <location>
        <begin position="292"/>
        <end position="313"/>
    </location>
</feature>
<keyword evidence="12 17" id="KW-0520">NAD</keyword>
<evidence type="ECO:0000256" key="15">
    <source>
        <dbReference type="ARBA" id="ARBA00023136"/>
    </source>
</evidence>
<feature type="transmembrane region" description="Helical" evidence="17">
    <location>
        <begin position="391"/>
        <end position="408"/>
    </location>
</feature>
<comment type="catalytic activity">
    <reaction evidence="16 17">
        <text>a ubiquinone + NADH + 5 H(+)(in) = a ubiquinol + NAD(+) + 4 H(+)(out)</text>
        <dbReference type="Rhea" id="RHEA:29091"/>
        <dbReference type="Rhea" id="RHEA-COMP:9565"/>
        <dbReference type="Rhea" id="RHEA-COMP:9566"/>
        <dbReference type="ChEBI" id="CHEBI:15378"/>
        <dbReference type="ChEBI" id="CHEBI:16389"/>
        <dbReference type="ChEBI" id="CHEBI:17976"/>
        <dbReference type="ChEBI" id="CHEBI:57540"/>
        <dbReference type="ChEBI" id="CHEBI:57945"/>
        <dbReference type="EC" id="7.1.1.2"/>
    </reaction>
</comment>
<keyword evidence="10" id="KW-0249">Electron transport</keyword>
<evidence type="ECO:0000256" key="3">
    <source>
        <dbReference type="ARBA" id="ARBA00012944"/>
    </source>
</evidence>
<proteinExistence type="inferred from homology"/>
<organism evidence="21">
    <name type="scientific">Xenophyes cascus</name>
    <dbReference type="NCBI Taxonomy" id="984453"/>
    <lineage>
        <taxon>Eukaryota</taxon>
        <taxon>Metazoa</taxon>
        <taxon>Ecdysozoa</taxon>
        <taxon>Arthropoda</taxon>
        <taxon>Hexapoda</taxon>
        <taxon>Insecta</taxon>
        <taxon>Pterygota</taxon>
        <taxon>Neoptera</taxon>
        <taxon>Paraneoptera</taxon>
        <taxon>Hemiptera</taxon>
        <taxon>Coleorrhyncha</taxon>
        <taxon>Peloridiidae</taxon>
        <taxon>Xenophyes</taxon>
    </lineage>
</organism>
<dbReference type="Pfam" id="PF00662">
    <property type="entry name" value="Proton_antipo_N"/>
    <property type="match status" value="1"/>
</dbReference>
<evidence type="ECO:0000256" key="6">
    <source>
        <dbReference type="ARBA" id="ARBA00022660"/>
    </source>
</evidence>
<keyword evidence="6" id="KW-0679">Respiratory chain</keyword>
<evidence type="ECO:0000256" key="7">
    <source>
        <dbReference type="ARBA" id="ARBA00022692"/>
    </source>
</evidence>
<evidence type="ECO:0000259" key="18">
    <source>
        <dbReference type="Pfam" id="PF00361"/>
    </source>
</evidence>
<feature type="transmembrane region" description="Helical" evidence="17">
    <location>
        <begin position="6"/>
        <end position="27"/>
    </location>
</feature>
<keyword evidence="13 17" id="KW-0830">Ubiquinone</keyword>
<feature type="transmembrane region" description="Helical" evidence="17">
    <location>
        <begin position="150"/>
        <end position="169"/>
    </location>
</feature>
<name>A0A077UP12_9HEMI</name>
<evidence type="ECO:0000313" key="21">
    <source>
        <dbReference type="EMBL" id="CDR49925.1"/>
    </source>
</evidence>
<gene>
    <name evidence="21" type="primary">ND5</name>
</gene>
<evidence type="ECO:0000256" key="2">
    <source>
        <dbReference type="ARBA" id="ARBA00004448"/>
    </source>
</evidence>
<evidence type="ECO:0000256" key="1">
    <source>
        <dbReference type="ARBA" id="ARBA00003257"/>
    </source>
</evidence>
<evidence type="ECO:0000259" key="20">
    <source>
        <dbReference type="Pfam" id="PF06455"/>
    </source>
</evidence>
<evidence type="ECO:0000256" key="10">
    <source>
        <dbReference type="ARBA" id="ARBA00022982"/>
    </source>
</evidence>
<feature type="domain" description="NADH dehydrogenase subunit 5 C-terminal" evidence="20">
    <location>
        <begin position="387"/>
        <end position="560"/>
    </location>
</feature>
<dbReference type="InterPro" id="IPR010934">
    <property type="entry name" value="NADH_DH_su5_C"/>
</dbReference>
<dbReference type="GO" id="GO:0005743">
    <property type="term" value="C:mitochondrial inner membrane"/>
    <property type="evidence" value="ECO:0007669"/>
    <property type="project" value="UniProtKB-SubCell"/>
</dbReference>
<evidence type="ECO:0000256" key="17">
    <source>
        <dbReference type="RuleBase" id="RU003404"/>
    </source>
</evidence>
<dbReference type="EMBL" id="LK054492">
    <property type="protein sequence ID" value="CDR49925.1"/>
    <property type="molecule type" value="Genomic_DNA"/>
</dbReference>
<evidence type="ECO:0000256" key="11">
    <source>
        <dbReference type="ARBA" id="ARBA00022989"/>
    </source>
</evidence>
<keyword evidence="5 17" id="KW-0813">Transport</keyword>
<dbReference type="Pfam" id="PF00361">
    <property type="entry name" value="Proton_antipo_M"/>
    <property type="match status" value="1"/>
</dbReference>
<keyword evidence="8" id="KW-0999">Mitochondrion inner membrane</keyword>
<geneLocation type="mitochondrion" evidence="21"/>
<feature type="transmembrane region" description="Helical" evidence="17">
    <location>
        <begin position="212"/>
        <end position="230"/>
    </location>
</feature>
<dbReference type="PANTHER" id="PTHR42829:SF2">
    <property type="entry name" value="NADH-UBIQUINONE OXIDOREDUCTASE CHAIN 5"/>
    <property type="match status" value="1"/>
</dbReference>
<evidence type="ECO:0000256" key="12">
    <source>
        <dbReference type="ARBA" id="ARBA00023027"/>
    </source>
</evidence>
<keyword evidence="14 17" id="KW-0496">Mitochondrion</keyword>
<dbReference type="GO" id="GO:0015990">
    <property type="term" value="P:electron transport coupled proton transport"/>
    <property type="evidence" value="ECO:0007669"/>
    <property type="project" value="TreeGrafter"/>
</dbReference>
<dbReference type="InterPro" id="IPR001750">
    <property type="entry name" value="ND/Mrp_TM"/>
</dbReference>
<comment type="subcellular location">
    <subcellularLocation>
        <location evidence="2">Mitochondrion inner membrane</location>
        <topology evidence="2">Multi-pass membrane protein</topology>
    </subcellularLocation>
</comment>
<dbReference type="GO" id="GO:0008137">
    <property type="term" value="F:NADH dehydrogenase (ubiquinone) activity"/>
    <property type="evidence" value="ECO:0007669"/>
    <property type="project" value="UniProtKB-EC"/>
</dbReference>
<feature type="domain" description="NADH-Ubiquinone oxidoreductase (complex I) chain 5 N-terminal" evidence="19">
    <location>
        <begin position="40"/>
        <end position="88"/>
    </location>
</feature>
<feature type="transmembrane region" description="Helical" evidence="17">
    <location>
        <begin position="88"/>
        <end position="105"/>
    </location>
</feature>
<feature type="transmembrane region" description="Helical" evidence="17">
    <location>
        <begin position="549"/>
        <end position="571"/>
    </location>
</feature>
<feature type="transmembrane region" description="Helical" evidence="17">
    <location>
        <begin position="266"/>
        <end position="286"/>
    </location>
</feature>
<accession>A0A077UP12</accession>
<feature type="transmembrane region" description="Helical" evidence="17">
    <location>
        <begin position="111"/>
        <end position="129"/>
    </location>
</feature>
<dbReference type="Pfam" id="PF06455">
    <property type="entry name" value="NADH5_C"/>
    <property type="match status" value="1"/>
</dbReference>
<feature type="transmembrane region" description="Helical" evidence="17">
    <location>
        <begin position="175"/>
        <end position="200"/>
    </location>
</feature>
<reference evidence="21" key="1">
    <citation type="journal article" date="2014" name="Genome Biol. Evol.">
        <title>Small but powerful, the primary endosymbiont of moss bugs, Candidatus Evansia muelleri, holds a reduced genome with large biosynthetic capabilities.</title>
        <authorList>
            <person name="Santos-Garcia D."/>
            <person name="Moya A."/>
            <person name="Latorre A."/>
            <person name="Gibbs G."/>
            <person name="Hartung V."/>
            <person name="Konrad D."/>
            <person name="Kuechler S.M."/>
            <person name="Silva F.J."/>
        </authorList>
    </citation>
    <scope>NUCLEOTIDE SEQUENCE</scope>
    <source>
        <strain evidence="21">OF</strain>
    </source>
</reference>
<evidence type="ECO:0000256" key="9">
    <source>
        <dbReference type="ARBA" id="ARBA00022967"/>
    </source>
</evidence>
<dbReference type="InterPro" id="IPR001516">
    <property type="entry name" value="Proton_antipo_N"/>
</dbReference>
<feature type="transmembrane region" description="Helical" evidence="17">
    <location>
        <begin position="414"/>
        <end position="438"/>
    </location>
</feature>
<feature type="transmembrane region" description="Helical" evidence="17">
    <location>
        <begin position="445"/>
        <end position="466"/>
    </location>
</feature>
<feature type="transmembrane region" description="Helical" evidence="17">
    <location>
        <begin position="242"/>
        <end position="259"/>
    </location>
</feature>
<keyword evidence="15 17" id="KW-0472">Membrane</keyword>
<feature type="transmembrane region" description="Helical" evidence="17">
    <location>
        <begin position="58"/>
        <end position="76"/>
    </location>
</feature>
<evidence type="ECO:0000256" key="14">
    <source>
        <dbReference type="ARBA" id="ARBA00023128"/>
    </source>
</evidence>
<comment type="function">
    <text evidence="1">Core subunit of the mitochondrial membrane respiratory chain NADH dehydrogenase (Complex I) that is believed to belong to the minimal assembly required for catalysis. Complex I functions in the transfer of electrons from NADH to the respiratory chain. The immediate electron acceptor for the enzyme is believed to be ubiquinone.</text>
</comment>
<evidence type="ECO:0000256" key="16">
    <source>
        <dbReference type="ARBA" id="ARBA00049551"/>
    </source>
</evidence>
<evidence type="ECO:0000256" key="4">
    <source>
        <dbReference type="ARBA" id="ARBA00021096"/>
    </source>
</evidence>
<dbReference type="PANTHER" id="PTHR42829">
    <property type="entry name" value="NADH-UBIQUINONE OXIDOREDUCTASE CHAIN 5"/>
    <property type="match status" value="1"/>
</dbReference>